<dbReference type="STRING" id="76021.BS329_09280"/>
<evidence type="ECO:0000259" key="3">
    <source>
        <dbReference type="Pfam" id="PF11350"/>
    </source>
</evidence>
<evidence type="ECO:0000256" key="1">
    <source>
        <dbReference type="SAM" id="MobiDB-lite"/>
    </source>
</evidence>
<reference evidence="4 5" key="1">
    <citation type="submission" date="2016-01" db="EMBL/GenBank/DDBJ databases">
        <title>Amycolatopsis coloradensis genome sequencing and assembly.</title>
        <authorList>
            <person name="Mayilraj S."/>
        </authorList>
    </citation>
    <scope>NUCLEOTIDE SEQUENCE [LARGE SCALE GENOMIC DNA]</scope>
    <source>
        <strain evidence="4 5">DSM 44225</strain>
    </source>
</reference>
<dbReference type="InterPro" id="IPR022603">
    <property type="entry name" value="DUF3152"/>
</dbReference>
<evidence type="ECO:0000313" key="5">
    <source>
        <dbReference type="Proteomes" id="UP000187486"/>
    </source>
</evidence>
<evidence type="ECO:0000313" key="4">
    <source>
        <dbReference type="EMBL" id="OLZ54770.1"/>
    </source>
</evidence>
<feature type="signal peptide" evidence="2">
    <location>
        <begin position="1"/>
        <end position="21"/>
    </location>
</feature>
<protein>
    <recommendedName>
        <fullName evidence="3">DUF3152 domain-containing protein</fullName>
    </recommendedName>
</protein>
<sequence length="261" mass="27413">MVILLALVLSIALFVAPFALETPVAPGPPAPQPSPAPASSQPIAPTPEPAALPDGAPFTPTGAGAWHVVPGVSGSAAGTGTRQLTYTVEIEDGVDFPSFAPEVETILADPRGWIGSDDVSLRRIDDPGASPSFRISLTSPATSRRPDLCGFEIPYDSSCYLTRDHRVVVNLARWVRGAHSFEGDLLAYHRYAVNHEVGHALGHGHVGCPAAGAVAPVMMQQTFGLSNSYVVDLNRAEPGAAVNVRPDGAVCRPNPWVTMTR</sequence>
<dbReference type="AlphaFoldDB" id="A0A1R0KZL3"/>
<dbReference type="Pfam" id="PF11350">
    <property type="entry name" value="DUF3152"/>
    <property type="match status" value="1"/>
</dbReference>
<feature type="domain" description="DUF3152" evidence="3">
    <location>
        <begin position="52"/>
        <end position="257"/>
    </location>
</feature>
<evidence type="ECO:0000256" key="2">
    <source>
        <dbReference type="SAM" id="SignalP"/>
    </source>
</evidence>
<dbReference type="Proteomes" id="UP000187486">
    <property type="component" value="Unassembled WGS sequence"/>
</dbReference>
<dbReference type="EMBL" id="MQUQ01000004">
    <property type="protein sequence ID" value="OLZ54770.1"/>
    <property type="molecule type" value="Genomic_DNA"/>
</dbReference>
<proteinExistence type="predicted"/>
<organism evidence="4 5">
    <name type="scientific">Amycolatopsis coloradensis</name>
    <dbReference type="NCBI Taxonomy" id="76021"/>
    <lineage>
        <taxon>Bacteria</taxon>
        <taxon>Bacillati</taxon>
        <taxon>Actinomycetota</taxon>
        <taxon>Actinomycetes</taxon>
        <taxon>Pseudonocardiales</taxon>
        <taxon>Pseudonocardiaceae</taxon>
        <taxon>Amycolatopsis</taxon>
    </lineage>
</organism>
<comment type="caution">
    <text evidence="4">The sequence shown here is derived from an EMBL/GenBank/DDBJ whole genome shotgun (WGS) entry which is preliminary data.</text>
</comment>
<dbReference type="OrthoDB" id="9779865at2"/>
<feature type="compositionally biased region" description="Pro residues" evidence="1">
    <location>
        <begin position="26"/>
        <end position="36"/>
    </location>
</feature>
<feature type="region of interest" description="Disordered" evidence="1">
    <location>
        <begin position="26"/>
        <end position="57"/>
    </location>
</feature>
<keyword evidence="2" id="KW-0732">Signal</keyword>
<gene>
    <name evidence="4" type="ORF">BS329_09280</name>
</gene>
<name>A0A1R0KZL3_9PSEU</name>
<accession>A0A1R0KZL3</accession>
<dbReference type="SUPFAM" id="SSF55486">
    <property type="entry name" value="Metalloproteases ('zincins'), catalytic domain"/>
    <property type="match status" value="1"/>
</dbReference>
<feature type="chain" id="PRO_5013158782" description="DUF3152 domain-containing protein" evidence="2">
    <location>
        <begin position="22"/>
        <end position="261"/>
    </location>
</feature>
<keyword evidence="5" id="KW-1185">Reference proteome</keyword>